<dbReference type="RefSeq" id="WP_123183759.1">
    <property type="nucleotide sequence ID" value="NZ_RHGB01000034.1"/>
</dbReference>
<proteinExistence type="predicted"/>
<dbReference type="EMBL" id="RHGB01000034">
    <property type="protein sequence ID" value="RNL57703.1"/>
    <property type="molecule type" value="Genomic_DNA"/>
</dbReference>
<evidence type="ECO:0000256" key="1">
    <source>
        <dbReference type="ARBA" id="ARBA00023002"/>
    </source>
</evidence>
<name>A0ABX9VZQ0_9GAMM</name>
<dbReference type="InterPro" id="IPR012348">
    <property type="entry name" value="RNR-like"/>
</dbReference>
<keyword evidence="2 3" id="KW-0503">Monooxygenase</keyword>
<dbReference type="InterPro" id="IPR003430">
    <property type="entry name" value="Phenol_Hydrox"/>
</dbReference>
<dbReference type="SUPFAM" id="SSF47240">
    <property type="entry name" value="Ferritin-like"/>
    <property type="match status" value="1"/>
</dbReference>
<gene>
    <name evidence="3" type="ORF">D0911_18675</name>
</gene>
<evidence type="ECO:0000313" key="3">
    <source>
        <dbReference type="EMBL" id="RNL57703.1"/>
    </source>
</evidence>
<dbReference type="Gene3D" id="1.10.620.20">
    <property type="entry name" value="Ribonucleotide Reductase, subunit A"/>
    <property type="match status" value="1"/>
</dbReference>
<evidence type="ECO:0000313" key="4">
    <source>
        <dbReference type="Proteomes" id="UP000274695"/>
    </source>
</evidence>
<evidence type="ECO:0000256" key="2">
    <source>
        <dbReference type="ARBA" id="ARBA00023033"/>
    </source>
</evidence>
<dbReference type="Pfam" id="PF02332">
    <property type="entry name" value="Phenol_Hydrox"/>
    <property type="match status" value="1"/>
</dbReference>
<comment type="caution">
    <text evidence="3">The sequence shown here is derived from an EMBL/GenBank/DDBJ whole genome shotgun (WGS) entry which is preliminary data.</text>
</comment>
<accession>A0ABX9VZQ0</accession>
<dbReference type="InterPro" id="IPR009078">
    <property type="entry name" value="Ferritin-like_SF"/>
</dbReference>
<keyword evidence="1" id="KW-0560">Oxidoreductase</keyword>
<sequence length="501" mass="58142">MAIKPREQWYDIAKDLNWTSKYVSEDELFPENMSGSEGISKEVWEEFDEPYKMSYPEYVKVQREKDAGAYSVKAALERAEIVKNSDPGWVSVLKAHYGAIAVGEYTAVTGEARMARFSKAPGNRNMAVFGMLDETRHAQLQLYFPHEYCKTDRQFDWAWKAYHQNEWAAIAARSLFDDIIAGRDAMSVAIMLTFSFESGFTNMQFLGLAADAAEAGDYTFSNVISSIQTDESRHAQQGAPILEILVKNGRKEEAQKKVDVAIWRSWRLFAVLTGPIMDYYTPVEHRSMSFKEFMLEWIVGQFERSLLDLGLEKPWYWDLFMEELDSCHHGYHLGVWYWRPTVWWNPAAGVGLEERNWLEEKYPGWNERWGECWDVVTDNLINDRESLTLPETLPLVDNMNQLPICGIPGDKHWDMNVYSVEKNNRIYHFSNEVDKWIFECYPEQYEGHKSIIDRFLGGEIQPMTLEGALKYMGFEGDAEIGRDAHNYSWIDKSFGEFKKAI</sequence>
<reference evidence="3 4" key="1">
    <citation type="submission" date="2018-10" db="EMBL/GenBank/DDBJ databases">
        <title>Draft genome sequence of Zhongshania sp. DSW25-10.</title>
        <authorList>
            <person name="Oh J."/>
        </authorList>
    </citation>
    <scope>NUCLEOTIDE SEQUENCE [LARGE SCALE GENOMIC DNA]</scope>
    <source>
        <strain evidence="3 4">DSW25-10</strain>
    </source>
</reference>
<dbReference type="GO" id="GO:0004497">
    <property type="term" value="F:monooxygenase activity"/>
    <property type="evidence" value="ECO:0007669"/>
    <property type="project" value="UniProtKB-KW"/>
</dbReference>
<organism evidence="3 4">
    <name type="scientific">Zhongshania marina</name>
    <dbReference type="NCBI Taxonomy" id="2304603"/>
    <lineage>
        <taxon>Bacteria</taxon>
        <taxon>Pseudomonadati</taxon>
        <taxon>Pseudomonadota</taxon>
        <taxon>Gammaproteobacteria</taxon>
        <taxon>Cellvibrionales</taxon>
        <taxon>Spongiibacteraceae</taxon>
        <taxon>Zhongshania</taxon>
    </lineage>
</organism>
<keyword evidence="4" id="KW-1185">Reference proteome</keyword>
<protein>
    <submittedName>
        <fullName evidence="3">Toluene monooxygenase</fullName>
    </submittedName>
</protein>
<dbReference type="Proteomes" id="UP000274695">
    <property type="component" value="Unassembled WGS sequence"/>
</dbReference>